<evidence type="ECO:0000256" key="2">
    <source>
        <dbReference type="SAM" id="SignalP"/>
    </source>
</evidence>
<dbReference type="InterPro" id="IPR032675">
    <property type="entry name" value="LRR_dom_sf"/>
</dbReference>
<name>A0ABQ7G4L2_DUNSA</name>
<evidence type="ECO:0000313" key="4">
    <source>
        <dbReference type="Proteomes" id="UP000815325"/>
    </source>
</evidence>
<comment type="subcellular location">
    <subcellularLocation>
        <location evidence="1">Cytoplasm</location>
        <location evidence="1">Cytoskeleton</location>
        <location evidence="1">Cilium axoneme</location>
    </subcellularLocation>
</comment>
<organism evidence="3 4">
    <name type="scientific">Dunaliella salina</name>
    <name type="common">Green alga</name>
    <name type="synonym">Protococcus salinus</name>
    <dbReference type="NCBI Taxonomy" id="3046"/>
    <lineage>
        <taxon>Eukaryota</taxon>
        <taxon>Viridiplantae</taxon>
        <taxon>Chlorophyta</taxon>
        <taxon>core chlorophytes</taxon>
        <taxon>Chlorophyceae</taxon>
        <taxon>CS clade</taxon>
        <taxon>Chlamydomonadales</taxon>
        <taxon>Dunaliellaceae</taxon>
        <taxon>Dunaliella</taxon>
    </lineage>
</organism>
<reference evidence="3" key="1">
    <citation type="submission" date="2017-08" db="EMBL/GenBank/DDBJ databases">
        <authorList>
            <person name="Polle J.E."/>
            <person name="Barry K."/>
            <person name="Cushman J."/>
            <person name="Schmutz J."/>
            <person name="Tran D."/>
            <person name="Hathwaick L.T."/>
            <person name="Yim W.C."/>
            <person name="Jenkins J."/>
            <person name="Mckie-Krisberg Z.M."/>
            <person name="Prochnik S."/>
            <person name="Lindquist E."/>
            <person name="Dockter R.B."/>
            <person name="Adam C."/>
            <person name="Molina H."/>
            <person name="Bunkerborg J."/>
            <person name="Jin E."/>
            <person name="Buchheim M."/>
            <person name="Magnuson J."/>
        </authorList>
    </citation>
    <scope>NUCLEOTIDE SEQUENCE</scope>
    <source>
        <strain evidence="3">CCAP 19/18</strain>
    </source>
</reference>
<keyword evidence="4" id="KW-1185">Reference proteome</keyword>
<evidence type="ECO:0000313" key="3">
    <source>
        <dbReference type="EMBL" id="KAF5829540.1"/>
    </source>
</evidence>
<comment type="caution">
    <text evidence="3">The sequence shown here is derived from an EMBL/GenBank/DDBJ whole genome shotgun (WGS) entry which is preliminary data.</text>
</comment>
<dbReference type="Proteomes" id="UP000815325">
    <property type="component" value="Unassembled WGS sequence"/>
</dbReference>
<dbReference type="EMBL" id="MU070147">
    <property type="protein sequence ID" value="KAF5829540.1"/>
    <property type="molecule type" value="Genomic_DNA"/>
</dbReference>
<feature type="non-terminal residue" evidence="3">
    <location>
        <position position="1"/>
    </location>
</feature>
<evidence type="ECO:0000256" key="1">
    <source>
        <dbReference type="ARBA" id="ARBA00004430"/>
    </source>
</evidence>
<sequence>HICICQTLPLVPLLQAFTLELEIGVDDTTAVLNFSRPIKRLVLNCLDMESYVPDSFECLGRGTQGRLQAVEELCFQSWLMDADDCPTLDLDQMAMLIQTFCPSLRRLELEGCEIATDFGKLLQHFASPPKALPLQEVRIAGSIVDNLYVSFLLRGLALLWECLKVLSLDFMVELEQSEYDEDCYFVDPVDLRPLAKLRELRFLSIDIDAPVKHLAEVKQSCRRLRVRRTNVRAYRPAPSFRGPT</sequence>
<dbReference type="SUPFAM" id="SSF52047">
    <property type="entry name" value="RNI-like"/>
    <property type="match status" value="1"/>
</dbReference>
<proteinExistence type="predicted"/>
<gene>
    <name evidence="3" type="ORF">DUNSADRAFT_15958</name>
</gene>
<feature type="signal peptide" evidence="2">
    <location>
        <begin position="1"/>
        <end position="16"/>
    </location>
</feature>
<feature type="chain" id="PRO_5046108658" evidence="2">
    <location>
        <begin position="17"/>
        <end position="244"/>
    </location>
</feature>
<keyword evidence="2" id="KW-0732">Signal</keyword>
<accession>A0ABQ7G4L2</accession>
<protein>
    <submittedName>
        <fullName evidence="3">Uncharacterized protein</fullName>
    </submittedName>
</protein>
<dbReference type="Gene3D" id="3.80.10.10">
    <property type="entry name" value="Ribonuclease Inhibitor"/>
    <property type="match status" value="1"/>
</dbReference>